<reference evidence="1 2" key="1">
    <citation type="journal article" date="2012" name="Stand. Genomic Sci.">
        <title>Complete genome sequencing and analysis of Saprospira grandis str. Lewin, a predatory marine bacterium.</title>
        <authorList>
            <person name="Saw J.H."/>
            <person name="Yuryev A."/>
            <person name="Kanbe M."/>
            <person name="Hou S."/>
            <person name="Young A.G."/>
            <person name="Aizawa S."/>
            <person name="Alam M."/>
        </authorList>
    </citation>
    <scope>NUCLEOTIDE SEQUENCE [LARGE SCALE GENOMIC DNA]</scope>
    <source>
        <strain evidence="1 2">Lewin</strain>
    </source>
</reference>
<evidence type="ECO:0000313" key="1">
    <source>
        <dbReference type="EMBL" id="AFC23188.1"/>
    </source>
</evidence>
<dbReference type="Proteomes" id="UP000007519">
    <property type="component" value="Chromosome"/>
</dbReference>
<dbReference type="KEGG" id="sgn:SGRA_0449"/>
<dbReference type="EMBL" id="CP002831">
    <property type="protein sequence ID" value="AFC23188.1"/>
    <property type="molecule type" value="Genomic_DNA"/>
</dbReference>
<name>H6L9L0_SAPGL</name>
<dbReference type="STRING" id="984262.SGRA_0449"/>
<organism evidence="1 2">
    <name type="scientific">Saprospira grandis (strain Lewin)</name>
    <dbReference type="NCBI Taxonomy" id="984262"/>
    <lineage>
        <taxon>Bacteria</taxon>
        <taxon>Pseudomonadati</taxon>
        <taxon>Bacteroidota</taxon>
        <taxon>Saprospiria</taxon>
        <taxon>Saprospirales</taxon>
        <taxon>Saprospiraceae</taxon>
        <taxon>Saprospira</taxon>
    </lineage>
</organism>
<accession>H6L9L0</accession>
<dbReference type="HOGENOM" id="CLU_1554205_0_0_10"/>
<gene>
    <name evidence="1" type="ordered locus">SGRA_0449</name>
</gene>
<dbReference type="AlphaFoldDB" id="H6L9L0"/>
<evidence type="ECO:0000313" key="2">
    <source>
        <dbReference type="Proteomes" id="UP000007519"/>
    </source>
</evidence>
<sequence>MAKKYISYNEELARKLQKKFGLKETTIRVWKHRQGIPERYADPNYQPRTVASKSQLKNCRHFLALSFINRSQFEGIPAHTLNDFMNSDKHNTLALLQAEQLLNHRKFIKKELKKIIHKQDGDALAAILQLPFIRPTILLASHYASLRHRFDKLKNEDWETIKPLLQAALDQL</sequence>
<proteinExistence type="predicted"/>
<dbReference type="OrthoDB" id="9821424at2"/>
<protein>
    <submittedName>
        <fullName evidence="1">Uncharacterized protein</fullName>
    </submittedName>
</protein>
<dbReference type="RefSeq" id="WP_014373434.1">
    <property type="nucleotide sequence ID" value="NC_016940.1"/>
</dbReference>
<keyword evidence="2" id="KW-1185">Reference proteome</keyword>